<organism evidence="2 3">
    <name type="scientific">Phialocephala subalpina</name>
    <dbReference type="NCBI Taxonomy" id="576137"/>
    <lineage>
        <taxon>Eukaryota</taxon>
        <taxon>Fungi</taxon>
        <taxon>Dikarya</taxon>
        <taxon>Ascomycota</taxon>
        <taxon>Pezizomycotina</taxon>
        <taxon>Leotiomycetes</taxon>
        <taxon>Helotiales</taxon>
        <taxon>Mollisiaceae</taxon>
        <taxon>Phialocephala</taxon>
        <taxon>Phialocephala fortinii species complex</taxon>
    </lineage>
</organism>
<proteinExistence type="predicted"/>
<dbReference type="EMBL" id="FJOG01000016">
    <property type="protein sequence ID" value="CZR60582.1"/>
    <property type="molecule type" value="Genomic_DNA"/>
</dbReference>
<gene>
    <name evidence="2" type="ORF">PAC_10478</name>
</gene>
<reference evidence="2 3" key="1">
    <citation type="submission" date="2016-03" db="EMBL/GenBank/DDBJ databases">
        <authorList>
            <person name="Ploux O."/>
        </authorList>
    </citation>
    <scope>NUCLEOTIDE SEQUENCE [LARGE SCALE GENOMIC DNA]</scope>
    <source>
        <strain evidence="2 3">UAMH 11012</strain>
    </source>
</reference>
<accession>A0A1L7X6F3</accession>
<evidence type="ECO:0000313" key="2">
    <source>
        <dbReference type="EMBL" id="CZR60582.1"/>
    </source>
</evidence>
<name>A0A1L7X6F3_9HELO</name>
<keyword evidence="3" id="KW-1185">Reference proteome</keyword>
<dbReference type="Proteomes" id="UP000184330">
    <property type="component" value="Unassembled WGS sequence"/>
</dbReference>
<evidence type="ECO:0000256" key="1">
    <source>
        <dbReference type="SAM" id="MobiDB-lite"/>
    </source>
</evidence>
<sequence>MTAAQRVLATPELVDLTLCYLTPATLFRSAVKVCMVWNHVIENPSKRLSVALFLRQDTAQAREKVELGDEEGVVFNELLSGWINKWQVIDGQSQIDSFAVDKLPWRKHPEAWKAGEAKWRNILISHPPIPRISVTKYSVRLKQLPCETGVQGFLNISEGLRLGLLVDLIEDWYILIKHPEFDSKIRRERVGTGWCREFGALRVWDLRTFKITAMGKETVDVDAKWGKCFLRVVFENKEDEEEEKKEQKQKENAEVAKRNKRGKRVLGWFRGKLDL</sequence>
<dbReference type="OrthoDB" id="3800738at2759"/>
<evidence type="ECO:0000313" key="3">
    <source>
        <dbReference type="Proteomes" id="UP000184330"/>
    </source>
</evidence>
<evidence type="ECO:0008006" key="4">
    <source>
        <dbReference type="Google" id="ProtNLM"/>
    </source>
</evidence>
<feature type="compositionally biased region" description="Basic and acidic residues" evidence="1">
    <location>
        <begin position="244"/>
        <end position="257"/>
    </location>
</feature>
<dbReference type="AlphaFoldDB" id="A0A1L7X6F3"/>
<feature type="region of interest" description="Disordered" evidence="1">
    <location>
        <begin position="238"/>
        <end position="258"/>
    </location>
</feature>
<protein>
    <recommendedName>
        <fullName evidence="4">F-box domain-containing protein</fullName>
    </recommendedName>
</protein>